<feature type="compositionally biased region" description="Basic and acidic residues" evidence="1">
    <location>
        <begin position="31"/>
        <end position="48"/>
    </location>
</feature>
<evidence type="ECO:0000313" key="2">
    <source>
        <dbReference type="EMBL" id="SDP61729.1"/>
    </source>
</evidence>
<accession>A0A1H0U6E1</accession>
<evidence type="ECO:0000313" key="3">
    <source>
        <dbReference type="Proteomes" id="UP000199497"/>
    </source>
</evidence>
<name>A0A1H0U6E1_9ACTN</name>
<organism evidence="2 3">
    <name type="scientific">Actinopolyspora xinjiangensis</name>
    <dbReference type="NCBI Taxonomy" id="405564"/>
    <lineage>
        <taxon>Bacteria</taxon>
        <taxon>Bacillati</taxon>
        <taxon>Actinomycetota</taxon>
        <taxon>Actinomycetes</taxon>
        <taxon>Actinopolysporales</taxon>
        <taxon>Actinopolysporaceae</taxon>
        <taxon>Actinopolyspora</taxon>
    </lineage>
</organism>
<reference evidence="3" key="1">
    <citation type="submission" date="2016-10" db="EMBL/GenBank/DDBJ databases">
        <authorList>
            <person name="Varghese N."/>
            <person name="Submissions S."/>
        </authorList>
    </citation>
    <scope>NUCLEOTIDE SEQUENCE [LARGE SCALE GENOMIC DNA]</scope>
    <source>
        <strain evidence="3">DSM 46732</strain>
    </source>
</reference>
<dbReference type="EMBL" id="FNJR01000006">
    <property type="protein sequence ID" value="SDP61729.1"/>
    <property type="molecule type" value="Genomic_DNA"/>
</dbReference>
<proteinExistence type="predicted"/>
<dbReference type="STRING" id="405564.SAMN04487905_10678"/>
<gene>
    <name evidence="2" type="ORF">SAMN04487905_10678</name>
</gene>
<protein>
    <submittedName>
        <fullName evidence="2">Uncharacterized protein</fullName>
    </submittedName>
</protein>
<sequence>MMTTETGNINTNLIFSSDAFAPNKHAAYSNRTERNGGGHGKATDDDQLRTGVRISGEKGVRISGCTGVRISSRSGVRISGRARGVRISRALASHRADTPARDEERSDVPPLPREPRYEASGASARAPHRR</sequence>
<feature type="region of interest" description="Disordered" evidence="1">
    <location>
        <begin position="89"/>
        <end position="130"/>
    </location>
</feature>
<dbReference type="Proteomes" id="UP000199497">
    <property type="component" value="Unassembled WGS sequence"/>
</dbReference>
<evidence type="ECO:0000256" key="1">
    <source>
        <dbReference type="SAM" id="MobiDB-lite"/>
    </source>
</evidence>
<feature type="compositionally biased region" description="Basic and acidic residues" evidence="1">
    <location>
        <begin position="94"/>
        <end position="117"/>
    </location>
</feature>
<dbReference type="AlphaFoldDB" id="A0A1H0U6E1"/>
<feature type="region of interest" description="Disordered" evidence="1">
    <location>
        <begin position="25"/>
        <end position="55"/>
    </location>
</feature>
<keyword evidence="3" id="KW-1185">Reference proteome</keyword>